<keyword evidence="4" id="KW-0067">ATP-binding</keyword>
<dbReference type="EMBL" id="CAJJDN010000006">
    <property type="protein sequence ID" value="CAD8051816.1"/>
    <property type="molecule type" value="Genomic_DNA"/>
</dbReference>
<protein>
    <recommendedName>
        <fullName evidence="5">Helicase ATP-binding domain-containing protein</fullName>
    </recommendedName>
</protein>
<dbReference type="GO" id="GO:0005829">
    <property type="term" value="C:cytosol"/>
    <property type="evidence" value="ECO:0007669"/>
    <property type="project" value="TreeGrafter"/>
</dbReference>
<feature type="domain" description="Helicase ATP-binding" evidence="5">
    <location>
        <begin position="1"/>
        <end position="139"/>
    </location>
</feature>
<dbReference type="GO" id="GO:0003724">
    <property type="term" value="F:RNA helicase activity"/>
    <property type="evidence" value="ECO:0007669"/>
    <property type="project" value="TreeGrafter"/>
</dbReference>
<dbReference type="PROSITE" id="PS51192">
    <property type="entry name" value="HELICASE_ATP_BIND_1"/>
    <property type="match status" value="1"/>
</dbReference>
<dbReference type="OrthoDB" id="409977at2759"/>
<dbReference type="Proteomes" id="UP000692954">
    <property type="component" value="Unassembled WGS sequence"/>
</dbReference>
<dbReference type="InterPro" id="IPR011545">
    <property type="entry name" value="DEAD/DEAH_box_helicase_dom"/>
</dbReference>
<dbReference type="PANTHER" id="PTHR47959">
    <property type="entry name" value="ATP-DEPENDENT RNA HELICASE RHLE-RELATED"/>
    <property type="match status" value="1"/>
</dbReference>
<dbReference type="PANTHER" id="PTHR47959:SF1">
    <property type="entry name" value="ATP-DEPENDENT RNA HELICASE DBPA"/>
    <property type="match status" value="1"/>
</dbReference>
<dbReference type="Pfam" id="PF00270">
    <property type="entry name" value="DEAD"/>
    <property type="match status" value="1"/>
</dbReference>
<name>A0A8S1KFA6_9CILI</name>
<evidence type="ECO:0000259" key="5">
    <source>
        <dbReference type="PROSITE" id="PS51192"/>
    </source>
</evidence>
<evidence type="ECO:0000256" key="4">
    <source>
        <dbReference type="ARBA" id="ARBA00022840"/>
    </source>
</evidence>
<evidence type="ECO:0000256" key="1">
    <source>
        <dbReference type="ARBA" id="ARBA00022741"/>
    </source>
</evidence>
<evidence type="ECO:0000256" key="3">
    <source>
        <dbReference type="ARBA" id="ARBA00022806"/>
    </source>
</evidence>
<dbReference type="GO" id="GO:0003676">
    <property type="term" value="F:nucleic acid binding"/>
    <property type="evidence" value="ECO:0007669"/>
    <property type="project" value="InterPro"/>
</dbReference>
<organism evidence="6 7">
    <name type="scientific">Paramecium sonneborni</name>
    <dbReference type="NCBI Taxonomy" id="65129"/>
    <lineage>
        <taxon>Eukaryota</taxon>
        <taxon>Sar</taxon>
        <taxon>Alveolata</taxon>
        <taxon>Ciliophora</taxon>
        <taxon>Intramacronucleata</taxon>
        <taxon>Oligohymenophorea</taxon>
        <taxon>Peniculida</taxon>
        <taxon>Parameciidae</taxon>
        <taxon>Paramecium</taxon>
    </lineage>
</organism>
<evidence type="ECO:0000256" key="2">
    <source>
        <dbReference type="ARBA" id="ARBA00022801"/>
    </source>
</evidence>
<dbReference type="InterPro" id="IPR050079">
    <property type="entry name" value="DEAD_box_RNA_helicase"/>
</dbReference>
<dbReference type="GO" id="GO:0005524">
    <property type="term" value="F:ATP binding"/>
    <property type="evidence" value="ECO:0007669"/>
    <property type="project" value="UniProtKB-KW"/>
</dbReference>
<dbReference type="AlphaFoldDB" id="A0A8S1KFA6"/>
<proteinExistence type="predicted"/>
<comment type="caution">
    <text evidence="6">The sequence shown here is derived from an EMBL/GenBank/DDBJ whole genome shotgun (WGS) entry which is preliminary data.</text>
</comment>
<reference evidence="6" key="1">
    <citation type="submission" date="2021-01" db="EMBL/GenBank/DDBJ databases">
        <authorList>
            <consortium name="Genoscope - CEA"/>
            <person name="William W."/>
        </authorList>
    </citation>
    <scope>NUCLEOTIDE SEQUENCE</scope>
</reference>
<gene>
    <name evidence="6" type="ORF">PSON_ATCC_30995.1.T0060089</name>
</gene>
<sequence length="139" mass="16490">MKMIEQDRIEQVQVKHQHIVFQYQKEYENQDVLVLLPTRELTMQVTMELNSILHKENEYRIYSIYGGTDLGNQIDQVRQGCEIVVGTPGRIQDLLQVVVLDEADQMLNYGFQENIERLCHILMKEKYKCYYSVQQYLIG</sequence>
<keyword evidence="2" id="KW-0378">Hydrolase</keyword>
<keyword evidence="7" id="KW-1185">Reference proteome</keyword>
<evidence type="ECO:0000313" key="7">
    <source>
        <dbReference type="Proteomes" id="UP000692954"/>
    </source>
</evidence>
<evidence type="ECO:0000313" key="6">
    <source>
        <dbReference type="EMBL" id="CAD8051816.1"/>
    </source>
</evidence>
<keyword evidence="3" id="KW-0347">Helicase</keyword>
<dbReference type="InterPro" id="IPR014001">
    <property type="entry name" value="Helicase_ATP-bd"/>
</dbReference>
<dbReference type="GO" id="GO:0016787">
    <property type="term" value="F:hydrolase activity"/>
    <property type="evidence" value="ECO:0007669"/>
    <property type="project" value="UniProtKB-KW"/>
</dbReference>
<keyword evidence="1" id="KW-0547">Nucleotide-binding</keyword>
<accession>A0A8S1KFA6</accession>